<dbReference type="InterPro" id="IPR000073">
    <property type="entry name" value="AB_hydrolase_1"/>
</dbReference>
<dbReference type="EMBL" id="BAABCV010000005">
    <property type="protein sequence ID" value="GAA4094439.1"/>
    <property type="molecule type" value="Genomic_DNA"/>
</dbReference>
<accession>A0ABP7WQN0</accession>
<reference evidence="4" key="1">
    <citation type="journal article" date="2019" name="Int. J. Syst. Evol. Microbiol.">
        <title>The Global Catalogue of Microorganisms (GCM) 10K type strain sequencing project: providing services to taxonomists for standard genome sequencing and annotation.</title>
        <authorList>
            <consortium name="The Broad Institute Genomics Platform"/>
            <consortium name="The Broad Institute Genome Sequencing Center for Infectious Disease"/>
            <person name="Wu L."/>
            <person name="Ma J."/>
        </authorList>
    </citation>
    <scope>NUCLEOTIDE SEQUENCE [LARGE SCALE GENOMIC DNA]</scope>
    <source>
        <strain evidence="4">JCM 17085</strain>
    </source>
</reference>
<protein>
    <submittedName>
        <fullName evidence="3">Alpha/beta fold hydrolase</fullName>
    </submittedName>
</protein>
<proteinExistence type="predicted"/>
<name>A0ABP7WQN0_9SPHI</name>
<dbReference type="Proteomes" id="UP001500841">
    <property type="component" value="Unassembled WGS sequence"/>
</dbReference>
<keyword evidence="3" id="KW-0378">Hydrolase</keyword>
<keyword evidence="1" id="KW-0732">Signal</keyword>
<evidence type="ECO:0000313" key="3">
    <source>
        <dbReference type="EMBL" id="GAA4094439.1"/>
    </source>
</evidence>
<gene>
    <name evidence="3" type="ORF">GCM10022392_16520</name>
</gene>
<dbReference type="Gene3D" id="3.40.50.1820">
    <property type="entry name" value="alpha/beta hydrolase"/>
    <property type="match status" value="1"/>
</dbReference>
<comment type="caution">
    <text evidence="3">The sequence shown here is derived from an EMBL/GenBank/DDBJ whole genome shotgun (WGS) entry which is preliminary data.</text>
</comment>
<sequence length="296" mass="33667">MVAAKCNYLRPILLINTRQMKNFFTAILAFGLLLQTAAFAQNKQIPYGHNDSVGKFYNVRGIRMYTEVYGNGRPLLMIHGNGGSMQAFGNNIPYFAQKYKVIAVDSRAQGRTKDNRDSLSFEMMADDFDALLNAMHIDSAYVLGWSDGGINALVLAMRHPDKVIKLAATGANLWPDSTGLMPSYWKAEQRDYANWQKRMPLKDAATKNTYKIFMLDWLQPNIPLLALRTIKAPSLIIGGDHDLIPVHHTVDIYRNIPNAFLWIVPNSGHPTLMEHRDEFNRIVDDFFTQPFKRHGY</sequence>
<feature type="chain" id="PRO_5045352798" evidence="1">
    <location>
        <begin position="41"/>
        <end position="296"/>
    </location>
</feature>
<evidence type="ECO:0000313" key="4">
    <source>
        <dbReference type="Proteomes" id="UP001500841"/>
    </source>
</evidence>
<keyword evidence="4" id="KW-1185">Reference proteome</keyword>
<organism evidence="3 4">
    <name type="scientific">Mucilaginibacter panaciglaebae</name>
    <dbReference type="NCBI Taxonomy" id="502331"/>
    <lineage>
        <taxon>Bacteria</taxon>
        <taxon>Pseudomonadati</taxon>
        <taxon>Bacteroidota</taxon>
        <taxon>Sphingobacteriia</taxon>
        <taxon>Sphingobacteriales</taxon>
        <taxon>Sphingobacteriaceae</taxon>
        <taxon>Mucilaginibacter</taxon>
    </lineage>
</organism>
<evidence type="ECO:0000256" key="1">
    <source>
        <dbReference type="SAM" id="SignalP"/>
    </source>
</evidence>
<dbReference type="Pfam" id="PF00561">
    <property type="entry name" value="Abhydrolase_1"/>
    <property type="match status" value="1"/>
</dbReference>
<dbReference type="PANTHER" id="PTHR43433:SF5">
    <property type="entry name" value="AB HYDROLASE-1 DOMAIN-CONTAINING PROTEIN"/>
    <property type="match status" value="1"/>
</dbReference>
<dbReference type="InterPro" id="IPR029058">
    <property type="entry name" value="AB_hydrolase_fold"/>
</dbReference>
<feature type="domain" description="AB hydrolase-1" evidence="2">
    <location>
        <begin position="74"/>
        <end position="187"/>
    </location>
</feature>
<dbReference type="GO" id="GO:0016787">
    <property type="term" value="F:hydrolase activity"/>
    <property type="evidence" value="ECO:0007669"/>
    <property type="project" value="UniProtKB-KW"/>
</dbReference>
<feature type="signal peptide" evidence="1">
    <location>
        <begin position="1"/>
        <end position="40"/>
    </location>
</feature>
<dbReference type="InterPro" id="IPR050471">
    <property type="entry name" value="AB_hydrolase"/>
</dbReference>
<dbReference type="SUPFAM" id="SSF53474">
    <property type="entry name" value="alpha/beta-Hydrolases"/>
    <property type="match status" value="1"/>
</dbReference>
<evidence type="ECO:0000259" key="2">
    <source>
        <dbReference type="Pfam" id="PF00561"/>
    </source>
</evidence>
<dbReference type="PANTHER" id="PTHR43433">
    <property type="entry name" value="HYDROLASE, ALPHA/BETA FOLD FAMILY PROTEIN"/>
    <property type="match status" value="1"/>
</dbReference>